<dbReference type="GO" id="GO:0005524">
    <property type="term" value="F:ATP binding"/>
    <property type="evidence" value="ECO:0007669"/>
    <property type="project" value="UniProtKB-UniRule"/>
</dbReference>
<protein>
    <recommendedName>
        <fullName evidence="2">non-specific serine/threonine protein kinase</fullName>
        <ecNumber evidence="2">2.7.11.1</ecNumber>
    </recommendedName>
</protein>
<dbReference type="GO" id="GO:0016020">
    <property type="term" value="C:membrane"/>
    <property type="evidence" value="ECO:0007669"/>
    <property type="project" value="UniProtKB-SubCell"/>
</dbReference>
<dbReference type="FunFam" id="3.30.200.20:FF:000178">
    <property type="entry name" value="serine/threonine-protein kinase PBS1-like"/>
    <property type="match status" value="1"/>
</dbReference>
<dbReference type="Pfam" id="PF00069">
    <property type="entry name" value="Pkinase"/>
    <property type="match status" value="1"/>
</dbReference>
<dbReference type="Proteomes" id="UP000007752">
    <property type="component" value="Chromosome 1"/>
</dbReference>
<dbReference type="PROSITE" id="PS50011">
    <property type="entry name" value="PROTEIN_KINASE_DOM"/>
    <property type="match status" value="1"/>
</dbReference>
<dbReference type="Pfam" id="PF01453">
    <property type="entry name" value="B_lectin"/>
    <property type="match status" value="1"/>
</dbReference>
<dbReference type="InterPro" id="IPR000719">
    <property type="entry name" value="Prot_kinase_dom"/>
</dbReference>
<evidence type="ECO:0000256" key="12">
    <source>
        <dbReference type="PROSITE-ProRule" id="PRU10141"/>
    </source>
</evidence>
<feature type="signal peptide" evidence="13">
    <location>
        <begin position="1"/>
        <end position="18"/>
    </location>
</feature>
<dbReference type="InterPro" id="IPR011009">
    <property type="entry name" value="Kinase-like_dom_sf"/>
</dbReference>
<feature type="binding site" evidence="12">
    <location>
        <position position="404"/>
    </location>
    <ligand>
        <name>ATP</name>
        <dbReference type="ChEBI" id="CHEBI:30616"/>
    </ligand>
</feature>
<comment type="catalytic activity">
    <reaction evidence="11">
        <text>L-seryl-[protein] + ATP = O-phospho-L-seryl-[protein] + ADP + H(+)</text>
        <dbReference type="Rhea" id="RHEA:17989"/>
        <dbReference type="Rhea" id="RHEA-COMP:9863"/>
        <dbReference type="Rhea" id="RHEA-COMP:11604"/>
        <dbReference type="ChEBI" id="CHEBI:15378"/>
        <dbReference type="ChEBI" id="CHEBI:29999"/>
        <dbReference type="ChEBI" id="CHEBI:30616"/>
        <dbReference type="ChEBI" id="CHEBI:83421"/>
        <dbReference type="ChEBI" id="CHEBI:456216"/>
        <dbReference type="EC" id="2.7.11.1"/>
    </reaction>
</comment>
<feature type="domain" description="Protein kinase" evidence="14">
    <location>
        <begin position="377"/>
        <end position="628"/>
    </location>
</feature>
<dbReference type="CDD" id="cd00028">
    <property type="entry name" value="B_lectin"/>
    <property type="match status" value="1"/>
</dbReference>
<dbReference type="EMBL" id="CM000138">
    <property type="protein sequence ID" value="EAZ10952.1"/>
    <property type="molecule type" value="Genomic_DNA"/>
</dbReference>
<evidence type="ECO:0000256" key="5">
    <source>
        <dbReference type="ARBA" id="ARBA00022729"/>
    </source>
</evidence>
<keyword evidence="9" id="KW-0675">Receptor</keyword>
<organism evidence="16">
    <name type="scientific">Oryza sativa subsp. japonica</name>
    <name type="common">Rice</name>
    <dbReference type="NCBI Taxonomy" id="39947"/>
    <lineage>
        <taxon>Eukaryota</taxon>
        <taxon>Viridiplantae</taxon>
        <taxon>Streptophyta</taxon>
        <taxon>Embryophyta</taxon>
        <taxon>Tracheophyta</taxon>
        <taxon>Spermatophyta</taxon>
        <taxon>Magnoliopsida</taxon>
        <taxon>Liliopsida</taxon>
        <taxon>Poales</taxon>
        <taxon>Poaceae</taxon>
        <taxon>BOP clade</taxon>
        <taxon>Oryzoideae</taxon>
        <taxon>Oryzeae</taxon>
        <taxon>Oryzinae</taxon>
        <taxon>Oryza</taxon>
        <taxon>Oryza sativa</taxon>
    </lineage>
</organism>
<evidence type="ECO:0000259" key="14">
    <source>
        <dbReference type="PROSITE" id="PS50011"/>
    </source>
</evidence>
<dbReference type="InterPro" id="IPR001245">
    <property type="entry name" value="Ser-Thr/Tyr_kinase_cat_dom"/>
</dbReference>
<evidence type="ECO:0000256" key="2">
    <source>
        <dbReference type="ARBA" id="ARBA00012513"/>
    </source>
</evidence>
<name>A2ZQF5_ORYSJ</name>
<evidence type="ECO:0000259" key="15">
    <source>
        <dbReference type="PROSITE" id="PS50927"/>
    </source>
</evidence>
<sequence length="635" mass="71475">MAMAPVSFLLIFFLTTAGLTLQTCCFDSPGHSANLSTIWTCTSPTTDVLVANPLLSRPVPDNHNLHFAAGFYNYPLVNTYIFGVYTVTDAGEFADMTSWRPEPVADVWSANRDQLIRQNSTLSFTAEGDLVLQHPDGSLVWSTNTSGQSVAGMTLTESGNLVLYNHNNLPVWQSFDHPTDSLLPGQRLVQGMRLKPNALAVNLIASDLYYLTVHSDGLYAFAGSSNSQPYYEFTVSTGNKSQNPPAYLTLANRSLDIFVPSSSSANLEHLSLQSPALSLQYIRFESDGQLRLYEWQADQNGRWLYVQDVFPFQYCDYPTVCGEYGICLNGLCSCPTATESHLSKYGRQQDKDGEDEFAELPGMPTRFSFQMLKLATKDFSNKLGEGGFGSVFSGQLGEEKIAVKCLDQASQGKREFFAEVETIGRIHHINLVRLIGFCLEKSHRLLVYEFMPKGSLDQWIYYKDSNDTLDWRTRRNIITDIARALAYLHEELIHRDQSHVTTRMRGTPGYLSPEWLTSHITEKVDVYSYGVVMIEIINGRPNLDHSNLGGGIQLLKLLQEKAQNSHLEDMIDRKCNDMSLHQQDVIKIMKLAMWCLQSDCNRRPSMSLVMKVLEGESDVEANLNYNFFDCRQRSS</sequence>
<dbReference type="GO" id="GO:0051707">
    <property type="term" value="P:response to other organism"/>
    <property type="evidence" value="ECO:0007669"/>
    <property type="project" value="UniProtKB-ARBA"/>
</dbReference>
<dbReference type="Gene3D" id="3.30.200.20">
    <property type="entry name" value="Phosphorylase Kinase, domain 1"/>
    <property type="match status" value="1"/>
</dbReference>
<dbReference type="EC" id="2.7.11.1" evidence="2"/>
<dbReference type="PROSITE" id="PS50927">
    <property type="entry name" value="BULB_LECTIN"/>
    <property type="match status" value="1"/>
</dbReference>
<dbReference type="Gene3D" id="1.10.510.10">
    <property type="entry name" value="Transferase(Phosphotransferase) domain 1"/>
    <property type="match status" value="2"/>
</dbReference>
<evidence type="ECO:0000256" key="6">
    <source>
        <dbReference type="ARBA" id="ARBA00022734"/>
    </source>
</evidence>
<evidence type="ECO:0000256" key="10">
    <source>
        <dbReference type="ARBA" id="ARBA00047899"/>
    </source>
</evidence>
<dbReference type="InterPro" id="IPR051343">
    <property type="entry name" value="G-type_lectin_kinases/EP1-like"/>
</dbReference>
<dbReference type="InterPro" id="IPR001480">
    <property type="entry name" value="Bulb-type_lectin_dom"/>
</dbReference>
<evidence type="ECO:0000256" key="9">
    <source>
        <dbReference type="ARBA" id="ARBA00023170"/>
    </source>
</evidence>
<feature type="domain" description="Bulb-type lectin" evidence="15">
    <location>
        <begin position="56"/>
        <end position="176"/>
    </location>
</feature>
<evidence type="ECO:0000256" key="3">
    <source>
        <dbReference type="ARBA" id="ARBA00022536"/>
    </source>
</evidence>
<comment type="subcellular location">
    <subcellularLocation>
        <location evidence="1">Membrane</location>
        <topology evidence="1">Single-pass type I membrane protein</topology>
    </subcellularLocation>
</comment>
<gene>
    <name evidence="16" type="ORF">OsJ_00795</name>
</gene>
<evidence type="ECO:0000256" key="13">
    <source>
        <dbReference type="SAM" id="SignalP"/>
    </source>
</evidence>
<evidence type="ECO:0000256" key="8">
    <source>
        <dbReference type="ARBA" id="ARBA00022840"/>
    </source>
</evidence>
<dbReference type="PROSITE" id="PS00107">
    <property type="entry name" value="PROTEIN_KINASE_ATP"/>
    <property type="match status" value="1"/>
</dbReference>
<keyword evidence="7 12" id="KW-0547">Nucleotide-binding</keyword>
<dbReference type="PANTHER" id="PTHR47976">
    <property type="entry name" value="G-TYPE LECTIN S-RECEPTOR-LIKE SERINE/THREONINE-PROTEIN KINASE SD2-5"/>
    <property type="match status" value="1"/>
</dbReference>
<keyword evidence="6" id="KW-0430">Lectin</keyword>
<feature type="chain" id="PRO_5002651517" description="non-specific serine/threonine protein kinase" evidence="13">
    <location>
        <begin position="19"/>
        <end position="635"/>
    </location>
</feature>
<evidence type="ECO:0000256" key="11">
    <source>
        <dbReference type="ARBA" id="ARBA00048679"/>
    </source>
</evidence>
<evidence type="ECO:0000256" key="4">
    <source>
        <dbReference type="ARBA" id="ARBA00022679"/>
    </source>
</evidence>
<dbReference type="AlphaFoldDB" id="A2ZQF5"/>
<evidence type="ECO:0000256" key="1">
    <source>
        <dbReference type="ARBA" id="ARBA00004479"/>
    </source>
</evidence>
<dbReference type="InterPro" id="IPR017441">
    <property type="entry name" value="Protein_kinase_ATP_BS"/>
</dbReference>
<dbReference type="Gene3D" id="2.90.10.10">
    <property type="entry name" value="Bulb-type lectin domain"/>
    <property type="match status" value="1"/>
</dbReference>
<dbReference type="InterPro" id="IPR036426">
    <property type="entry name" value="Bulb-type_lectin_dom_sf"/>
</dbReference>
<proteinExistence type="predicted"/>
<dbReference type="SUPFAM" id="SSF51110">
    <property type="entry name" value="alpha-D-mannose-specific plant lectins"/>
    <property type="match status" value="1"/>
</dbReference>
<reference evidence="16" key="1">
    <citation type="journal article" date="2005" name="PLoS Biol.">
        <title>The genomes of Oryza sativa: a history of duplications.</title>
        <authorList>
            <person name="Yu J."/>
            <person name="Wang J."/>
            <person name="Lin W."/>
            <person name="Li S."/>
            <person name="Li H."/>
            <person name="Zhou J."/>
            <person name="Ni P."/>
            <person name="Dong W."/>
            <person name="Hu S."/>
            <person name="Zeng C."/>
            <person name="Zhang J."/>
            <person name="Zhang Y."/>
            <person name="Li R."/>
            <person name="Xu Z."/>
            <person name="Li S."/>
            <person name="Li X."/>
            <person name="Zheng H."/>
            <person name="Cong L."/>
            <person name="Lin L."/>
            <person name="Yin J."/>
            <person name="Geng J."/>
            <person name="Li G."/>
            <person name="Shi J."/>
            <person name="Liu J."/>
            <person name="Lv H."/>
            <person name="Li J."/>
            <person name="Wang J."/>
            <person name="Deng Y."/>
            <person name="Ran L."/>
            <person name="Shi X."/>
            <person name="Wang X."/>
            <person name="Wu Q."/>
            <person name="Li C."/>
            <person name="Ren X."/>
            <person name="Wang J."/>
            <person name="Wang X."/>
            <person name="Li D."/>
            <person name="Liu D."/>
            <person name="Zhang X."/>
            <person name="Ji Z."/>
            <person name="Zhao W."/>
            <person name="Sun Y."/>
            <person name="Zhang Z."/>
            <person name="Bao J."/>
            <person name="Han Y."/>
            <person name="Dong L."/>
            <person name="Ji J."/>
            <person name="Chen P."/>
            <person name="Wu S."/>
            <person name="Liu J."/>
            <person name="Xiao Y."/>
            <person name="Bu D."/>
            <person name="Tan J."/>
            <person name="Yang L."/>
            <person name="Ye C."/>
            <person name="Zhang J."/>
            <person name="Xu J."/>
            <person name="Zhou Y."/>
            <person name="Yu Y."/>
            <person name="Zhang B."/>
            <person name="Zhuang S."/>
            <person name="Wei H."/>
            <person name="Liu B."/>
            <person name="Lei M."/>
            <person name="Yu H."/>
            <person name="Li Y."/>
            <person name="Xu H."/>
            <person name="Wei S."/>
            <person name="He X."/>
            <person name="Fang L."/>
            <person name="Zhang Z."/>
            <person name="Zhang Y."/>
            <person name="Huang X."/>
            <person name="Su Z."/>
            <person name="Tong W."/>
            <person name="Li J."/>
            <person name="Tong Z."/>
            <person name="Li S."/>
            <person name="Ye J."/>
            <person name="Wang L."/>
            <person name="Fang L."/>
            <person name="Lei T."/>
            <person name="Chen C."/>
            <person name="Chen H."/>
            <person name="Xu Z."/>
            <person name="Li H."/>
            <person name="Huang H."/>
            <person name="Zhang F."/>
            <person name="Xu H."/>
            <person name="Li N."/>
            <person name="Zhao C."/>
            <person name="Li S."/>
            <person name="Dong L."/>
            <person name="Huang Y."/>
            <person name="Li L."/>
            <person name="Xi Y."/>
            <person name="Qi Q."/>
            <person name="Li W."/>
            <person name="Zhang B."/>
            <person name="Hu W."/>
            <person name="Zhang Y."/>
            <person name="Tian X."/>
            <person name="Jiao Y."/>
            <person name="Liang X."/>
            <person name="Jin J."/>
            <person name="Gao L."/>
            <person name="Zheng W."/>
            <person name="Hao B."/>
            <person name="Liu S."/>
            <person name="Wang W."/>
            <person name="Yuan L."/>
            <person name="Cao M."/>
            <person name="McDermott J."/>
            <person name="Samudrala R."/>
            <person name="Wang J."/>
            <person name="Wong G.K."/>
            <person name="Yang H."/>
        </authorList>
    </citation>
    <scope>NUCLEOTIDE SEQUENCE [LARGE SCALE GENOMIC DNA]</scope>
</reference>
<keyword evidence="3" id="KW-0245">EGF-like domain</keyword>
<dbReference type="SMART" id="SM00108">
    <property type="entry name" value="B_lectin"/>
    <property type="match status" value="1"/>
</dbReference>
<reference evidence="16" key="2">
    <citation type="submission" date="2008-12" db="EMBL/GenBank/DDBJ databases">
        <title>Improved gene annotation of the rice (Oryza sativa) genomes.</title>
        <authorList>
            <person name="Wang J."/>
            <person name="Li R."/>
            <person name="Fan W."/>
            <person name="Huang Q."/>
            <person name="Zhang J."/>
            <person name="Zhou Y."/>
            <person name="Hu Y."/>
            <person name="Zi S."/>
            <person name="Li J."/>
            <person name="Ni P."/>
            <person name="Zheng H."/>
            <person name="Zhang Y."/>
            <person name="Zhao M."/>
            <person name="Hao Q."/>
            <person name="McDermott J."/>
            <person name="Samudrala R."/>
            <person name="Kristiansen K."/>
            <person name="Wong G.K.-S."/>
        </authorList>
    </citation>
    <scope>NUCLEOTIDE SEQUENCE</scope>
</reference>
<accession>A2ZQF5</accession>
<keyword evidence="8 12" id="KW-0067">ATP-binding</keyword>
<comment type="catalytic activity">
    <reaction evidence="10">
        <text>L-threonyl-[protein] + ATP = O-phospho-L-threonyl-[protein] + ADP + H(+)</text>
        <dbReference type="Rhea" id="RHEA:46608"/>
        <dbReference type="Rhea" id="RHEA-COMP:11060"/>
        <dbReference type="Rhea" id="RHEA-COMP:11605"/>
        <dbReference type="ChEBI" id="CHEBI:15378"/>
        <dbReference type="ChEBI" id="CHEBI:30013"/>
        <dbReference type="ChEBI" id="CHEBI:30616"/>
        <dbReference type="ChEBI" id="CHEBI:61977"/>
        <dbReference type="ChEBI" id="CHEBI:456216"/>
        <dbReference type="EC" id="2.7.11.1"/>
    </reaction>
</comment>
<dbReference type="PANTHER" id="PTHR47976:SF9">
    <property type="entry name" value="OS01G0113650 PROTEIN"/>
    <property type="match status" value="1"/>
</dbReference>
<evidence type="ECO:0000256" key="7">
    <source>
        <dbReference type="ARBA" id="ARBA00022741"/>
    </source>
</evidence>
<keyword evidence="5 13" id="KW-0732">Signal</keyword>
<dbReference type="FunFam" id="2.90.10.30:FF:000003">
    <property type="entry name" value="Os04g0303100 protein"/>
    <property type="match status" value="1"/>
</dbReference>
<evidence type="ECO:0000313" key="16">
    <source>
        <dbReference type="EMBL" id="EAZ10952.1"/>
    </source>
</evidence>
<dbReference type="Pfam" id="PF07714">
    <property type="entry name" value="PK_Tyr_Ser-Thr"/>
    <property type="match status" value="1"/>
</dbReference>
<dbReference type="GO" id="GO:0004674">
    <property type="term" value="F:protein serine/threonine kinase activity"/>
    <property type="evidence" value="ECO:0007669"/>
    <property type="project" value="UniProtKB-EC"/>
</dbReference>
<keyword evidence="4" id="KW-0808">Transferase</keyword>
<dbReference type="SUPFAM" id="SSF56112">
    <property type="entry name" value="Protein kinase-like (PK-like)"/>
    <property type="match status" value="1"/>
</dbReference>